<protein>
    <recommendedName>
        <fullName evidence="4">Protein NO VEIN C-terminal domain-containing protein</fullName>
    </recommendedName>
</protein>
<dbReference type="Proteomes" id="UP001226867">
    <property type="component" value="Unassembled WGS sequence"/>
</dbReference>
<evidence type="ECO:0000256" key="1">
    <source>
        <dbReference type="SAM" id="MobiDB-lite"/>
    </source>
</evidence>
<evidence type="ECO:0000313" key="2">
    <source>
        <dbReference type="EMBL" id="MDP9900144.1"/>
    </source>
</evidence>
<sequence length="517" mass="57471">MEYVNGEWIESAVHDFWLATTGYDTWWKGSNHAQRETHWNDYTRDGKTLVNTVWQDRIVSVQDGEALRRFVILGGKRRSWEKLSITHGKEANENLFQAIRARHLVVGYETVGNPTKLEKGERHVGHFCLDRAYELVPIFGTRGEDLKERLKLVEAFRKAGVLDDDYIGAAPWTFELVPLNGLAPHLVNAPPAAPLGVDVPILVPAPVAAPVPSEDGEDGALDEEPATYVGYAKKALPVLVAHVLAQRDGVMQRMSYMELAERIGCLTYKGVPWPRGIGGMLHIITCWIDEIQSAWNNEIPYLTSIVVKTTGDETDGLPGDGVSAKFPGYASMTRERKEAEVEVEYGKILNFGSRWKEVLQQLGIEPLEPVIKEPGTPGSSKGSGGWGGGESEAHKALKGYVAEHPELFGVAPGAKSTEEYPLHSRDVIDVFFETAEEWVGIEVKSRVSDGDELDYRRGVYQAVKYRSLLEAQAKVEQPGKPISVKVYLVLERSMPKTFKDLPSKLDVRVFENVVPVN</sequence>
<dbReference type="RefSeq" id="WP_307689963.1">
    <property type="nucleotide sequence ID" value="NZ_JAUSRO010000007.1"/>
</dbReference>
<gene>
    <name evidence="2" type="ORF">J2W36_002407</name>
</gene>
<accession>A0ABT9S708</accession>
<comment type="caution">
    <text evidence="2">The sequence shown here is derived from an EMBL/GenBank/DDBJ whole genome shotgun (WGS) entry which is preliminary data.</text>
</comment>
<keyword evidence="3" id="KW-1185">Reference proteome</keyword>
<feature type="region of interest" description="Disordered" evidence="1">
    <location>
        <begin position="369"/>
        <end position="392"/>
    </location>
</feature>
<proteinExistence type="predicted"/>
<feature type="compositionally biased region" description="Gly residues" evidence="1">
    <location>
        <begin position="381"/>
        <end position="390"/>
    </location>
</feature>
<dbReference type="EMBL" id="JAUSRO010000007">
    <property type="protein sequence ID" value="MDP9900144.1"/>
    <property type="molecule type" value="Genomic_DNA"/>
</dbReference>
<reference evidence="2 3" key="1">
    <citation type="submission" date="2023-07" db="EMBL/GenBank/DDBJ databases">
        <title>Sorghum-associated microbial communities from plants grown in Nebraska, USA.</title>
        <authorList>
            <person name="Schachtman D."/>
        </authorList>
    </citation>
    <scope>NUCLEOTIDE SEQUENCE [LARGE SCALE GENOMIC DNA]</scope>
    <source>
        <strain evidence="2 3">DS1607</strain>
    </source>
</reference>
<evidence type="ECO:0008006" key="4">
    <source>
        <dbReference type="Google" id="ProtNLM"/>
    </source>
</evidence>
<name>A0ABT9S708_9BURK</name>
<evidence type="ECO:0000313" key="3">
    <source>
        <dbReference type="Proteomes" id="UP001226867"/>
    </source>
</evidence>
<organism evidence="2 3">
    <name type="scientific">Variovorax ginsengisoli</name>
    <dbReference type="NCBI Taxonomy" id="363844"/>
    <lineage>
        <taxon>Bacteria</taxon>
        <taxon>Pseudomonadati</taxon>
        <taxon>Pseudomonadota</taxon>
        <taxon>Betaproteobacteria</taxon>
        <taxon>Burkholderiales</taxon>
        <taxon>Comamonadaceae</taxon>
        <taxon>Variovorax</taxon>
    </lineage>
</organism>